<name>A0A0M6XZV4_9HYPH</name>
<dbReference type="AlphaFoldDB" id="A0A0M6XZV4"/>
<evidence type="ECO:0000313" key="1">
    <source>
        <dbReference type="EMBL" id="CTQ43385.1"/>
    </source>
</evidence>
<evidence type="ECO:0000313" key="2">
    <source>
        <dbReference type="Proteomes" id="UP000048926"/>
    </source>
</evidence>
<dbReference type="Proteomes" id="UP000048926">
    <property type="component" value="Unassembled WGS sequence"/>
</dbReference>
<sequence>MDHCNAAPQFADSQSYPAIFRGFPLGLSKLAIHDG</sequence>
<accession>A0A0M6XZV4</accession>
<dbReference type="EMBL" id="CXST01000001">
    <property type="protein sequence ID" value="CTQ43385.1"/>
    <property type="molecule type" value="Genomic_DNA"/>
</dbReference>
<proteinExistence type="predicted"/>
<gene>
    <name evidence="1" type="ORF">LAL4801_01823</name>
</gene>
<organism evidence="1 2">
    <name type="scientific">Roseibium aggregatum</name>
    <dbReference type="NCBI Taxonomy" id="187304"/>
    <lineage>
        <taxon>Bacteria</taxon>
        <taxon>Pseudomonadati</taxon>
        <taxon>Pseudomonadota</taxon>
        <taxon>Alphaproteobacteria</taxon>
        <taxon>Hyphomicrobiales</taxon>
        <taxon>Stappiaceae</taxon>
        <taxon>Roseibium</taxon>
    </lineage>
</organism>
<reference evidence="2" key="1">
    <citation type="submission" date="2015-07" db="EMBL/GenBank/DDBJ databases">
        <authorList>
            <person name="Rodrigo-Torres Lidia"/>
            <person name="Arahal R.David."/>
        </authorList>
    </citation>
    <scope>NUCLEOTIDE SEQUENCE [LARGE SCALE GENOMIC DNA]</scope>
    <source>
        <strain evidence="2">CECT 4801</strain>
    </source>
</reference>
<keyword evidence="2" id="KW-1185">Reference proteome</keyword>
<protein>
    <submittedName>
        <fullName evidence="1">Uncharacterized protein</fullName>
    </submittedName>
</protein>